<reference evidence="3" key="1">
    <citation type="journal article" date="2019" name="Int. J. Syst. Evol. Microbiol.">
        <title>The Global Catalogue of Microorganisms (GCM) 10K type strain sequencing project: providing services to taxonomists for standard genome sequencing and annotation.</title>
        <authorList>
            <consortium name="The Broad Institute Genomics Platform"/>
            <consortium name="The Broad Institute Genome Sequencing Center for Infectious Disease"/>
            <person name="Wu L."/>
            <person name="Ma J."/>
        </authorList>
    </citation>
    <scope>NUCLEOTIDE SEQUENCE [LARGE SCALE GENOMIC DNA]</scope>
    <source>
        <strain evidence="3">JCM 18302</strain>
    </source>
</reference>
<sequence>MLTHVLDGAFRVCLALFLLGGAILVLLQLVGLVTGAGPLVVGAVDWVGLPTFALAGVAGLLGFALSYLKGWDTAD</sequence>
<keyword evidence="1" id="KW-0472">Membrane</keyword>
<keyword evidence="1" id="KW-0812">Transmembrane</keyword>
<keyword evidence="3" id="KW-1185">Reference proteome</keyword>
<evidence type="ECO:0000256" key="1">
    <source>
        <dbReference type="SAM" id="Phobius"/>
    </source>
</evidence>
<feature type="transmembrane region" description="Helical" evidence="1">
    <location>
        <begin position="12"/>
        <end position="34"/>
    </location>
</feature>
<proteinExistence type="predicted"/>
<dbReference type="RefSeq" id="WP_345603814.1">
    <property type="nucleotide sequence ID" value="NZ_BAABJO010000004.1"/>
</dbReference>
<gene>
    <name evidence="2" type="ORF">GCM10023320_12350</name>
</gene>
<keyword evidence="1" id="KW-1133">Transmembrane helix</keyword>
<feature type="transmembrane region" description="Helical" evidence="1">
    <location>
        <begin position="46"/>
        <end position="68"/>
    </location>
</feature>
<dbReference type="EMBL" id="BAABJO010000004">
    <property type="protein sequence ID" value="GAA5114690.1"/>
    <property type="molecule type" value="Genomic_DNA"/>
</dbReference>
<organism evidence="2 3">
    <name type="scientific">Pseudonocardia adelaidensis</name>
    <dbReference type="NCBI Taxonomy" id="648754"/>
    <lineage>
        <taxon>Bacteria</taxon>
        <taxon>Bacillati</taxon>
        <taxon>Actinomycetota</taxon>
        <taxon>Actinomycetes</taxon>
        <taxon>Pseudonocardiales</taxon>
        <taxon>Pseudonocardiaceae</taxon>
        <taxon>Pseudonocardia</taxon>
    </lineage>
</organism>
<evidence type="ECO:0000313" key="2">
    <source>
        <dbReference type="EMBL" id="GAA5114690.1"/>
    </source>
</evidence>
<evidence type="ECO:0000313" key="3">
    <source>
        <dbReference type="Proteomes" id="UP001500804"/>
    </source>
</evidence>
<comment type="caution">
    <text evidence="2">The sequence shown here is derived from an EMBL/GenBank/DDBJ whole genome shotgun (WGS) entry which is preliminary data.</text>
</comment>
<dbReference type="Proteomes" id="UP001500804">
    <property type="component" value="Unassembled WGS sequence"/>
</dbReference>
<name>A0ABP9NEH9_9PSEU</name>
<accession>A0ABP9NEH9</accession>
<protein>
    <recommendedName>
        <fullName evidence="4">F0F1-ATPase subunit (Ca2+/Mg2+ transporter)</fullName>
    </recommendedName>
</protein>
<evidence type="ECO:0008006" key="4">
    <source>
        <dbReference type="Google" id="ProtNLM"/>
    </source>
</evidence>